<reference evidence="1" key="1">
    <citation type="journal article" date="2021" name="Genome Biol. Evol.">
        <title>A High-Quality Reference Genome for a Parasitic Bivalve with Doubly Uniparental Inheritance (Bivalvia: Unionida).</title>
        <authorList>
            <person name="Smith C.H."/>
        </authorList>
    </citation>
    <scope>NUCLEOTIDE SEQUENCE</scope>
    <source>
        <strain evidence="1">CHS0354</strain>
    </source>
</reference>
<protein>
    <submittedName>
        <fullName evidence="1">Uncharacterized protein</fullName>
    </submittedName>
</protein>
<gene>
    <name evidence="1" type="ORF">CHS0354_018672</name>
</gene>
<proteinExistence type="predicted"/>
<comment type="caution">
    <text evidence="1">The sequence shown here is derived from an EMBL/GenBank/DDBJ whole genome shotgun (WGS) entry which is preliminary data.</text>
</comment>
<dbReference type="Proteomes" id="UP001195483">
    <property type="component" value="Unassembled WGS sequence"/>
</dbReference>
<accession>A0AAE0VYG0</accession>
<evidence type="ECO:0000313" key="2">
    <source>
        <dbReference type="Proteomes" id="UP001195483"/>
    </source>
</evidence>
<name>A0AAE0VYG0_9BIVA</name>
<evidence type="ECO:0000313" key="1">
    <source>
        <dbReference type="EMBL" id="KAK3593580.1"/>
    </source>
</evidence>
<sequence length="89" mass="10072">MSSLMATSALHEVEVDTLLDASQYVRGHLPSQGLVRCYFLLVRHVIKIRPHNTYGYDLDIPMTSALYACRGFDLDIPVTLICSIWMQTV</sequence>
<dbReference type="EMBL" id="JAEAOA010001146">
    <property type="protein sequence ID" value="KAK3593580.1"/>
    <property type="molecule type" value="Genomic_DNA"/>
</dbReference>
<reference evidence="1" key="3">
    <citation type="submission" date="2023-05" db="EMBL/GenBank/DDBJ databases">
        <authorList>
            <person name="Smith C.H."/>
        </authorList>
    </citation>
    <scope>NUCLEOTIDE SEQUENCE</scope>
    <source>
        <strain evidence="1">CHS0354</strain>
        <tissue evidence="1">Mantle</tissue>
    </source>
</reference>
<organism evidence="1 2">
    <name type="scientific">Potamilus streckersoni</name>
    <dbReference type="NCBI Taxonomy" id="2493646"/>
    <lineage>
        <taxon>Eukaryota</taxon>
        <taxon>Metazoa</taxon>
        <taxon>Spiralia</taxon>
        <taxon>Lophotrochozoa</taxon>
        <taxon>Mollusca</taxon>
        <taxon>Bivalvia</taxon>
        <taxon>Autobranchia</taxon>
        <taxon>Heteroconchia</taxon>
        <taxon>Palaeoheterodonta</taxon>
        <taxon>Unionida</taxon>
        <taxon>Unionoidea</taxon>
        <taxon>Unionidae</taxon>
        <taxon>Ambleminae</taxon>
        <taxon>Lampsilini</taxon>
        <taxon>Potamilus</taxon>
    </lineage>
</organism>
<reference evidence="1" key="2">
    <citation type="journal article" date="2021" name="Genome Biol. Evol.">
        <title>Developing a high-quality reference genome for a parasitic bivalve with doubly uniparental inheritance (Bivalvia: Unionida).</title>
        <authorList>
            <person name="Smith C.H."/>
        </authorList>
    </citation>
    <scope>NUCLEOTIDE SEQUENCE</scope>
    <source>
        <strain evidence="1">CHS0354</strain>
        <tissue evidence="1">Mantle</tissue>
    </source>
</reference>
<dbReference type="AlphaFoldDB" id="A0AAE0VYG0"/>
<keyword evidence="2" id="KW-1185">Reference proteome</keyword>